<reference evidence="4 5" key="1">
    <citation type="submission" date="2016-09" db="EMBL/GenBank/DDBJ databases">
        <authorList>
            <person name="Capua I."/>
            <person name="De Benedictis P."/>
            <person name="Joannis T."/>
            <person name="Lombin L.H."/>
            <person name="Cattoli G."/>
        </authorList>
    </citation>
    <scope>NUCLEOTIDE SEQUENCE [LARGE SCALE GENOMIC DNA]</scope>
    <source>
        <strain evidence="4 5">NRS-1</strain>
    </source>
</reference>
<dbReference type="InterPro" id="IPR023188">
    <property type="entry name" value="DPS_DNA-bd_CS"/>
</dbReference>
<evidence type="ECO:0000256" key="1">
    <source>
        <dbReference type="ARBA" id="ARBA00009497"/>
    </source>
</evidence>
<organism evidence="4 5">
    <name type="scientific">Cloacibacterium normanense</name>
    <dbReference type="NCBI Taxonomy" id="237258"/>
    <lineage>
        <taxon>Bacteria</taxon>
        <taxon>Pseudomonadati</taxon>
        <taxon>Bacteroidota</taxon>
        <taxon>Flavobacteriia</taxon>
        <taxon>Flavobacteriales</taxon>
        <taxon>Weeksellaceae</taxon>
    </lineage>
</organism>
<dbReference type="SUPFAM" id="SSF47240">
    <property type="entry name" value="Ferritin-like"/>
    <property type="match status" value="1"/>
</dbReference>
<comment type="similarity">
    <text evidence="1 2">Belongs to the Dps family.</text>
</comment>
<gene>
    <name evidence="4" type="ORF">BHF72_0925</name>
</gene>
<protein>
    <submittedName>
        <fullName evidence="4">Ferritin-like domain protein</fullName>
    </submittedName>
</protein>
<dbReference type="EMBL" id="MKGI01000080">
    <property type="protein sequence ID" value="OEL09977.1"/>
    <property type="molecule type" value="Genomic_DNA"/>
</dbReference>
<dbReference type="RefSeq" id="WP_069800864.1">
    <property type="nucleotide sequence ID" value="NZ_CP034157.1"/>
</dbReference>
<dbReference type="STRING" id="237258.SAMN04489756_11671"/>
<dbReference type="CDD" id="cd01043">
    <property type="entry name" value="DPS"/>
    <property type="match status" value="1"/>
</dbReference>
<evidence type="ECO:0000313" key="5">
    <source>
        <dbReference type="Proteomes" id="UP000095601"/>
    </source>
</evidence>
<dbReference type="PANTHER" id="PTHR42932:SF1">
    <property type="entry name" value="GENERAL STRESS PROTEIN 20U"/>
    <property type="match status" value="1"/>
</dbReference>
<dbReference type="PIRSF" id="PIRSF005900">
    <property type="entry name" value="Dps"/>
    <property type="match status" value="1"/>
</dbReference>
<dbReference type="InterPro" id="IPR008331">
    <property type="entry name" value="Ferritin_DPS_dom"/>
</dbReference>
<dbReference type="PRINTS" id="PR01346">
    <property type="entry name" value="HELNAPAPROT"/>
</dbReference>
<dbReference type="Gene3D" id="1.20.1260.10">
    <property type="match status" value="1"/>
</dbReference>
<dbReference type="KEGG" id="cnr:EB819_12485"/>
<evidence type="ECO:0000259" key="3">
    <source>
        <dbReference type="Pfam" id="PF00210"/>
    </source>
</evidence>
<comment type="caution">
    <text evidence="4">The sequence shown here is derived from an EMBL/GenBank/DDBJ whole genome shotgun (WGS) entry which is preliminary data.</text>
</comment>
<dbReference type="Proteomes" id="UP000095601">
    <property type="component" value="Unassembled WGS sequence"/>
</dbReference>
<dbReference type="InterPro" id="IPR002177">
    <property type="entry name" value="DPS_DNA-bd"/>
</dbReference>
<dbReference type="PROSITE" id="PS00818">
    <property type="entry name" value="DPS_1"/>
    <property type="match status" value="1"/>
</dbReference>
<dbReference type="Pfam" id="PF00210">
    <property type="entry name" value="Ferritin"/>
    <property type="match status" value="1"/>
</dbReference>
<sequence length="158" mass="17858">MKNSSIIGLKEADCKKIAEKLNVLLANYSVFYQNTRGAHWNIKGNQFFTLHPKFEELYNGLVLKIDAIAERILTLGAAPAHNYSEYLKVSTIKESSEVSDANKCVEGILASFKIVIDLQRELLDLTEKAGDEGTNSQMSDYITEQEKEVWMYNAYLAK</sequence>
<feature type="domain" description="Ferritin/DPS" evidence="3">
    <location>
        <begin position="19"/>
        <end position="158"/>
    </location>
</feature>
<proteinExistence type="inferred from homology"/>
<dbReference type="InterPro" id="IPR012347">
    <property type="entry name" value="Ferritin-like"/>
</dbReference>
<dbReference type="PROSITE" id="PS00819">
    <property type="entry name" value="DPS_2"/>
    <property type="match status" value="1"/>
</dbReference>
<accession>A0A1E5UB03</accession>
<dbReference type="PANTHER" id="PTHR42932">
    <property type="entry name" value="GENERAL STRESS PROTEIN 20U"/>
    <property type="match status" value="1"/>
</dbReference>
<dbReference type="PATRIC" id="fig|237258.4.peg.1103"/>
<name>A0A1E5UB03_9FLAO</name>
<dbReference type="GO" id="GO:0008199">
    <property type="term" value="F:ferric iron binding"/>
    <property type="evidence" value="ECO:0007669"/>
    <property type="project" value="InterPro"/>
</dbReference>
<keyword evidence="5" id="KW-1185">Reference proteome</keyword>
<dbReference type="GO" id="GO:0016722">
    <property type="term" value="F:oxidoreductase activity, acting on metal ions"/>
    <property type="evidence" value="ECO:0007669"/>
    <property type="project" value="InterPro"/>
</dbReference>
<dbReference type="InterPro" id="IPR009078">
    <property type="entry name" value="Ferritin-like_SF"/>
</dbReference>
<evidence type="ECO:0000256" key="2">
    <source>
        <dbReference type="RuleBase" id="RU003875"/>
    </source>
</evidence>
<evidence type="ECO:0000313" key="4">
    <source>
        <dbReference type="EMBL" id="OEL09977.1"/>
    </source>
</evidence>
<dbReference type="AlphaFoldDB" id="A0A1E5UB03"/>
<dbReference type="OrthoDB" id="9797023at2"/>